<organism evidence="2 3">
    <name type="scientific">Babesia ovata</name>
    <dbReference type="NCBI Taxonomy" id="189622"/>
    <lineage>
        <taxon>Eukaryota</taxon>
        <taxon>Sar</taxon>
        <taxon>Alveolata</taxon>
        <taxon>Apicomplexa</taxon>
        <taxon>Aconoidasida</taxon>
        <taxon>Piroplasmida</taxon>
        <taxon>Babesiidae</taxon>
        <taxon>Babesia</taxon>
    </lineage>
</organism>
<feature type="region of interest" description="Disordered" evidence="1">
    <location>
        <begin position="1"/>
        <end position="58"/>
    </location>
</feature>
<dbReference type="RefSeq" id="XP_028867359.1">
    <property type="nucleotide sequence ID" value="XM_029011526.1"/>
</dbReference>
<dbReference type="VEuPathDB" id="PiroplasmaDB:BOVATA_026090"/>
<keyword evidence="3" id="KW-1185">Reference proteome</keyword>
<evidence type="ECO:0000313" key="3">
    <source>
        <dbReference type="Proteomes" id="UP000236319"/>
    </source>
</evidence>
<dbReference type="OrthoDB" id="366239at2759"/>
<evidence type="ECO:0000313" key="2">
    <source>
        <dbReference type="EMBL" id="GBE61116.1"/>
    </source>
</evidence>
<name>A0A2H6KDQ0_9APIC</name>
<comment type="caution">
    <text evidence="2">The sequence shown here is derived from an EMBL/GenBank/DDBJ whole genome shotgun (WGS) entry which is preliminary data.</text>
</comment>
<sequence>MSEQTRGHAQDATEVPKASGVGESDMSCFDNDRSPHKTSIAVDEERDAKRSTTRDPGSFASAGCLAKDASETLFAKIIGRCALQKDFARLAFVLYWLSNIGFPSEMMTRFFDMNLRRMLALQSASRSELCPRDFISVLRYSLHFDIDSSLREALYNQLVASNKKSLLYLTLQDANNLLDCLLEKEHVDQGLLVAAFASIQLCIKAAPSPDDKQAIGVAHSYLAERCRLVQDERAHWDSIFMQLDHLNDLANTFVGRDSLCNFLQRHCLPPSELRVRSGPDVDEVNRHVVLDVVKKLQHLCPTMKEETRSYCVKLIDTMLRSVDSSQYANL</sequence>
<feature type="compositionally biased region" description="Basic and acidic residues" evidence="1">
    <location>
        <begin position="1"/>
        <end position="11"/>
    </location>
</feature>
<dbReference type="Proteomes" id="UP000236319">
    <property type="component" value="Unassembled WGS sequence"/>
</dbReference>
<accession>A0A2H6KDQ0</accession>
<proteinExistence type="predicted"/>
<protein>
    <submittedName>
        <fullName evidence="2">Asparagine-tRNA cytoplasmic-like protein, putative</fullName>
    </submittedName>
</protein>
<dbReference type="EMBL" id="BDSA01000002">
    <property type="protein sequence ID" value="GBE61116.1"/>
    <property type="molecule type" value="Genomic_DNA"/>
</dbReference>
<dbReference type="GeneID" id="39874886"/>
<reference evidence="2 3" key="1">
    <citation type="journal article" date="2017" name="BMC Genomics">
        <title>Whole-genome assembly of Babesia ovata and comparative genomics between closely related pathogens.</title>
        <authorList>
            <person name="Yamagishi J."/>
            <person name="Asada M."/>
            <person name="Hakimi H."/>
            <person name="Tanaka T.Q."/>
            <person name="Sugimoto C."/>
            <person name="Kawazu S."/>
        </authorList>
    </citation>
    <scope>NUCLEOTIDE SEQUENCE [LARGE SCALE GENOMIC DNA]</scope>
    <source>
        <strain evidence="2 3">Miyake</strain>
    </source>
</reference>
<evidence type="ECO:0000256" key="1">
    <source>
        <dbReference type="SAM" id="MobiDB-lite"/>
    </source>
</evidence>
<gene>
    <name evidence="2" type="ORF">BOVATA_026090</name>
</gene>
<dbReference type="AlphaFoldDB" id="A0A2H6KDQ0"/>